<keyword evidence="3" id="KW-1185">Reference proteome</keyword>
<accession>A0A4Z0C9P3</accession>
<evidence type="ECO:0000313" key="2">
    <source>
        <dbReference type="EMBL" id="TFZ06835.1"/>
    </source>
</evidence>
<keyword evidence="1" id="KW-0472">Membrane</keyword>
<name>A0A4Z0C9P3_9BURK</name>
<proteinExistence type="predicted"/>
<evidence type="ECO:0000313" key="3">
    <source>
        <dbReference type="Proteomes" id="UP000298180"/>
    </source>
</evidence>
<sequence>MRFQPDTWLETWLRPVAMAAPDASVYVEIMAPDFRFLFALVLLVLLGGLAVLSRRRRSVPAGREETRLATRPVFVMLLALAAVFVPWLATTGNGRYFVVGLLMVGPVCIGLTRLLPVTRALRLTLGAGMVAWQAFAVLQSAPLQAWTFVRWEDAPYFHVEVPLESREHPATYVTMSAISYSLVTPLFHPQSRWLSLHNAPALDSGALDARRTEAFLSAAQPGRLMLLAPAVAGMLTDQRLPNVRISRVLDQQLAAYRLRMADPQACRFLPSRSLAEIGLGEKTPEERARSGFWLCHLSRVEAGGAPAKRQDRRYDAVFKLLEAQCPRFFPAGGDGASVMLANGEMRSYMQAEMKAYVFDSGEVHYKYYRALNPVLVGTVRELLDGKVKLDCSHIRGRSGLPWQREI</sequence>
<dbReference type="AlphaFoldDB" id="A0A4Z0C9P3"/>
<organism evidence="2 3">
    <name type="scientific">Ramlibacter henchirensis</name>
    <dbReference type="NCBI Taxonomy" id="204072"/>
    <lineage>
        <taxon>Bacteria</taxon>
        <taxon>Pseudomonadati</taxon>
        <taxon>Pseudomonadota</taxon>
        <taxon>Betaproteobacteria</taxon>
        <taxon>Burkholderiales</taxon>
        <taxon>Comamonadaceae</taxon>
        <taxon>Ramlibacter</taxon>
    </lineage>
</organism>
<protein>
    <submittedName>
        <fullName evidence="2">Uncharacterized protein</fullName>
    </submittedName>
</protein>
<keyword evidence="1" id="KW-1133">Transmembrane helix</keyword>
<feature type="transmembrane region" description="Helical" evidence="1">
    <location>
        <begin position="96"/>
        <end position="115"/>
    </location>
</feature>
<dbReference type="Proteomes" id="UP000298180">
    <property type="component" value="Unassembled WGS sequence"/>
</dbReference>
<comment type="caution">
    <text evidence="2">The sequence shown here is derived from an EMBL/GenBank/DDBJ whole genome shotgun (WGS) entry which is preliminary data.</text>
</comment>
<dbReference type="OrthoDB" id="1814621at2"/>
<dbReference type="RefSeq" id="WP_135262922.1">
    <property type="nucleotide sequence ID" value="NZ_SMLM01000001.1"/>
</dbReference>
<feature type="transmembrane region" description="Helical" evidence="1">
    <location>
        <begin position="73"/>
        <end position="90"/>
    </location>
</feature>
<feature type="transmembrane region" description="Helical" evidence="1">
    <location>
        <begin position="127"/>
        <end position="149"/>
    </location>
</feature>
<evidence type="ECO:0000256" key="1">
    <source>
        <dbReference type="SAM" id="Phobius"/>
    </source>
</evidence>
<dbReference type="EMBL" id="SMLM01000001">
    <property type="protein sequence ID" value="TFZ06835.1"/>
    <property type="molecule type" value="Genomic_DNA"/>
</dbReference>
<keyword evidence="1" id="KW-0812">Transmembrane</keyword>
<feature type="transmembrane region" description="Helical" evidence="1">
    <location>
        <begin position="34"/>
        <end position="52"/>
    </location>
</feature>
<gene>
    <name evidence="2" type="ORF">EZ313_09490</name>
</gene>
<reference evidence="2 3" key="1">
    <citation type="submission" date="2019-03" db="EMBL/GenBank/DDBJ databases">
        <title>Ramlibacter henchirensis DSM 14656, whole genome shotgun sequence.</title>
        <authorList>
            <person name="Zhang X."/>
            <person name="Feng G."/>
            <person name="Zhu H."/>
        </authorList>
    </citation>
    <scope>NUCLEOTIDE SEQUENCE [LARGE SCALE GENOMIC DNA]</scope>
    <source>
        <strain evidence="2 3">DSM 14656</strain>
    </source>
</reference>